<gene>
    <name evidence="2" type="ORF">C4886_07940</name>
</gene>
<proteinExistence type="predicted"/>
<keyword evidence="1" id="KW-0812">Transmembrane</keyword>
<keyword evidence="1" id="KW-1133">Transmembrane helix</keyword>
<protein>
    <submittedName>
        <fullName evidence="2">DUF1700 domain-containing protein</fullName>
    </submittedName>
</protein>
<reference evidence="2 3" key="1">
    <citation type="submission" date="2018-02" db="EMBL/GenBank/DDBJ databases">
        <title>Complete genome sequencing of Faecalibacterium prausnitzii strains isolated from the human gut.</title>
        <authorList>
            <person name="Fitzgerald B.C."/>
            <person name="Shkoporov A.N."/>
            <person name="Ross P.R."/>
            <person name="Hill C."/>
        </authorList>
    </citation>
    <scope>NUCLEOTIDE SEQUENCE [LARGE SCALE GENOMIC DNA]</scope>
    <source>
        <strain evidence="2 3">APC942/31-1</strain>
    </source>
</reference>
<feature type="transmembrane region" description="Helical" evidence="1">
    <location>
        <begin position="108"/>
        <end position="125"/>
    </location>
</feature>
<evidence type="ECO:0000313" key="2">
    <source>
        <dbReference type="EMBL" id="RCH44232.1"/>
    </source>
</evidence>
<name>A0A367G0J6_9FIRM</name>
<dbReference type="AlphaFoldDB" id="A0A367G0J6"/>
<sequence>MSRREFLEVLRGQLSGQMTQGRAAAHVRYYEDYIQSQVRNGRSESDVLAELGDPRLIAKTLIDTDDSAAVYDESGYSEESYGADDYADNGTESSAGKARSFKLDLSTWYGKAIVIAIAALIVILLTTVLVAVAPFLIIFGIVLYLISWYRKKKV</sequence>
<organism evidence="2 3">
    <name type="scientific">Blautia obeum</name>
    <dbReference type="NCBI Taxonomy" id="40520"/>
    <lineage>
        <taxon>Bacteria</taxon>
        <taxon>Bacillati</taxon>
        <taxon>Bacillota</taxon>
        <taxon>Clostridia</taxon>
        <taxon>Lachnospirales</taxon>
        <taxon>Lachnospiraceae</taxon>
        <taxon>Blautia</taxon>
    </lineage>
</organism>
<dbReference type="EMBL" id="PSQG01000009">
    <property type="protein sequence ID" value="RCH44232.1"/>
    <property type="molecule type" value="Genomic_DNA"/>
</dbReference>
<keyword evidence="1" id="KW-0472">Membrane</keyword>
<evidence type="ECO:0000313" key="3">
    <source>
        <dbReference type="Proteomes" id="UP000253208"/>
    </source>
</evidence>
<dbReference type="RefSeq" id="WP_022426942.1">
    <property type="nucleotide sequence ID" value="NZ_PSQG01000009.1"/>
</dbReference>
<dbReference type="Proteomes" id="UP000253208">
    <property type="component" value="Unassembled WGS sequence"/>
</dbReference>
<accession>A0A367G0J6</accession>
<evidence type="ECO:0000256" key="1">
    <source>
        <dbReference type="SAM" id="Phobius"/>
    </source>
</evidence>
<dbReference type="Pfam" id="PF22564">
    <property type="entry name" value="HAAS"/>
    <property type="match status" value="1"/>
</dbReference>
<comment type="caution">
    <text evidence="2">The sequence shown here is derived from an EMBL/GenBank/DDBJ whole genome shotgun (WGS) entry which is preliminary data.</text>
</comment>